<feature type="domain" description="Orfx1 TULIPs" evidence="1">
    <location>
        <begin position="9"/>
        <end position="149"/>
    </location>
</feature>
<evidence type="ECO:0000313" key="2">
    <source>
        <dbReference type="EMBL" id="ALT05363.1"/>
    </source>
</evidence>
<keyword evidence="2" id="KW-0614">Plasmid</keyword>
<sequence>MRREGMELKQAFVFEFDENLSSSSGSIHLEKVKQNCSPNYDYFKITFIDGYLYIKNKSGVILDKYDLKNVISLVALKRDYLSLSLSNNKQIKKFKNIKNKHLKNKFNLYVINEDIEKRITKNGILEEVILNKMLLSILLGNEENLLQIS</sequence>
<evidence type="ECO:0000259" key="1">
    <source>
        <dbReference type="Pfam" id="PF26542"/>
    </source>
</evidence>
<dbReference type="InterPro" id="IPR058823">
    <property type="entry name" value="Orfx1"/>
</dbReference>
<dbReference type="AlphaFoldDB" id="A0A126JHU6"/>
<dbReference type="EMBL" id="KT897275">
    <property type="protein sequence ID" value="ALT05363.1"/>
    <property type="molecule type" value="Genomic_DNA"/>
</dbReference>
<organism evidence="2">
    <name type="scientific">Clostridium botulinum</name>
    <dbReference type="NCBI Taxonomy" id="1491"/>
    <lineage>
        <taxon>Bacteria</taxon>
        <taxon>Bacillati</taxon>
        <taxon>Bacillota</taxon>
        <taxon>Clostridia</taxon>
        <taxon>Eubacteriales</taxon>
        <taxon>Clostridiaceae</taxon>
        <taxon>Clostridium</taxon>
    </lineage>
</organism>
<evidence type="ECO:0000313" key="3">
    <source>
        <dbReference type="EMBL" id="ALT05472.1"/>
    </source>
</evidence>
<geneLocation type="plasmid" evidence="3">
    <name>pINGR16-02E1</name>
</geneLocation>
<reference evidence="2" key="1">
    <citation type="journal article" date="2016" name="Genome Biol. Evol.">
        <title>Evolution of chromosomal Clostridium botulinum type E neurotoxin gene clusters: evidence provided by their rare plasmid borne counterparts.</title>
        <authorList>
            <person name="Carter A.T."/>
            <person name="Austin J.W."/>
            <person name="Weedmark K.A."/>
            <person name="Peck M.W."/>
        </authorList>
    </citation>
    <scope>NUCLEOTIDE SEQUENCE</scope>
    <source>
        <strain evidence="2">IFR 12/29</strain>
        <strain evidence="3">INGR16-02E1</strain>
        <strain evidence="4">ST0210E1</strain>
        <plasmid evidence="2">p12/29</plasmid>
        <plasmid evidence="3">pINGR16-02E1</plasmid>
        <plasmid evidence="4">pST0210E1</plasmid>
    </source>
</reference>
<keyword evidence="2" id="KW-0800">Toxin</keyword>
<name>A0A126JHU6_CLOBO</name>
<dbReference type="EMBL" id="KT897277">
    <property type="protein sequence ID" value="ALT05570.1"/>
    <property type="molecule type" value="Genomic_DNA"/>
</dbReference>
<dbReference type="Pfam" id="PF26542">
    <property type="entry name" value="Orfx1"/>
    <property type="match status" value="1"/>
</dbReference>
<proteinExistence type="predicted"/>
<geneLocation type="plasmid" evidence="2">
    <name>p12/29</name>
</geneLocation>
<accession>A0A126JHU6</accession>
<keyword evidence="2" id="KW-0528">Neurotoxin</keyword>
<geneLocation type="plasmid" evidence="4">
    <name>pST0210E1</name>
</geneLocation>
<dbReference type="EMBL" id="KT897276">
    <property type="protein sequence ID" value="ALT05472.1"/>
    <property type="molecule type" value="Genomic_DNA"/>
</dbReference>
<evidence type="ECO:0000313" key="4">
    <source>
        <dbReference type="EMBL" id="ALT05570.1"/>
    </source>
</evidence>
<protein>
    <submittedName>
        <fullName evidence="2">Neurotoxin complex component Orf-X1</fullName>
    </submittedName>
</protein>